<proteinExistence type="predicted"/>
<protein>
    <submittedName>
        <fullName evidence="2">Uncharacterized protein</fullName>
    </submittedName>
</protein>
<accession>A0A8I2YGX7</accession>
<evidence type="ECO:0000256" key="1">
    <source>
        <dbReference type="SAM" id="SignalP"/>
    </source>
</evidence>
<comment type="caution">
    <text evidence="2">The sequence shown here is derived from an EMBL/GenBank/DDBJ whole genome shotgun (WGS) entry which is preliminary data.</text>
</comment>
<gene>
    <name evidence="2" type="ORF">JVT61DRAFT_9129</name>
</gene>
<keyword evidence="1" id="KW-0732">Signal</keyword>
<dbReference type="EMBL" id="JAGFBS010000032">
    <property type="protein sequence ID" value="KAG6371774.1"/>
    <property type="molecule type" value="Genomic_DNA"/>
</dbReference>
<organism evidence="2 3">
    <name type="scientific">Boletus reticuloceps</name>
    <dbReference type="NCBI Taxonomy" id="495285"/>
    <lineage>
        <taxon>Eukaryota</taxon>
        <taxon>Fungi</taxon>
        <taxon>Dikarya</taxon>
        <taxon>Basidiomycota</taxon>
        <taxon>Agaricomycotina</taxon>
        <taxon>Agaricomycetes</taxon>
        <taxon>Agaricomycetidae</taxon>
        <taxon>Boletales</taxon>
        <taxon>Boletineae</taxon>
        <taxon>Boletaceae</taxon>
        <taxon>Boletoideae</taxon>
        <taxon>Boletus</taxon>
    </lineage>
</organism>
<keyword evidence="3" id="KW-1185">Reference proteome</keyword>
<reference evidence="2" key="1">
    <citation type="submission" date="2021-03" db="EMBL/GenBank/DDBJ databases">
        <title>Evolutionary innovations through gain and loss of genes in the ectomycorrhizal Boletales.</title>
        <authorList>
            <person name="Wu G."/>
            <person name="Miyauchi S."/>
            <person name="Morin E."/>
            <person name="Yang Z.-L."/>
            <person name="Xu J."/>
            <person name="Martin F.M."/>
        </authorList>
    </citation>
    <scope>NUCLEOTIDE SEQUENCE</scope>
    <source>
        <strain evidence="2">BR01</strain>
    </source>
</reference>
<dbReference type="OrthoDB" id="2635539at2759"/>
<evidence type="ECO:0000313" key="3">
    <source>
        <dbReference type="Proteomes" id="UP000683000"/>
    </source>
</evidence>
<feature type="signal peptide" evidence="1">
    <location>
        <begin position="1"/>
        <end position="18"/>
    </location>
</feature>
<dbReference type="AlphaFoldDB" id="A0A8I2YGX7"/>
<sequence>MPTLSISAALLILGNTEGLPWRSDTWQSLTKVTGVPWETAPDTPANVTAMHVKEWTVEIAQSVEAYAKSLWSKKGKTQLQYSSRAYTDNDAEGRRHWNDWVQKSARTWKLNQIIDDVFKNVKLSPHESMARNKKKELPTIEQGQVIENVRLPLALALLGDAAFHTDSLFLLEGVRNFLDDVIIQTWHRYRKGLKRELKTIETNRTELQDAWKDISSPECKMPIHRLKVYLERVRKQLTLLQQFEDEASTTEVNEMQTKLMALLAEAKNDDSNPEIQKGEVLLFQRSMSTETGD</sequence>
<evidence type="ECO:0000313" key="2">
    <source>
        <dbReference type="EMBL" id="KAG6371774.1"/>
    </source>
</evidence>
<name>A0A8I2YGX7_9AGAM</name>
<feature type="chain" id="PRO_5034015345" evidence="1">
    <location>
        <begin position="19"/>
        <end position="293"/>
    </location>
</feature>
<dbReference type="Proteomes" id="UP000683000">
    <property type="component" value="Unassembled WGS sequence"/>
</dbReference>